<feature type="domain" description="Glycosyl transferase family 1" evidence="1">
    <location>
        <begin position="212"/>
        <end position="376"/>
    </location>
</feature>
<dbReference type="Pfam" id="PF00534">
    <property type="entry name" value="Glycos_transf_1"/>
    <property type="match status" value="1"/>
</dbReference>
<comment type="caution">
    <text evidence="3">The sequence shown here is derived from an EMBL/GenBank/DDBJ whole genome shotgun (WGS) entry which is preliminary data.</text>
</comment>
<sequence length="401" mass="45632">MNKSILFFYQYFGTPKGSWSTRVYELTRRWVKSGNTVTVVTAPYDKSDIRVSSFISKMELEGIKLIVIDSGDSNRFSKFKRMFRSLQFSLISIYYALSLKYDVCIASSGPITIGLPMVFAKRFRRKPTIFEVRDLWPAGAIELGIIQSSWQRKTALWFERICYKSANKVVCASIGQRNYIAKRNPGVALGVIPNASDLELFGKISKERLPKWASKKILFTHIGSLGLIHNTNYWMEVSRELDKIDKENRISLVFIGDGVDRERLLAEKKRDKLQNIHFLGLKPKAELPVWVQNSRATLFATLDNLVQSTCSPNKIFDSFAAGVPIIQTSNGWIKDLVEKNNCGINVSLNSPKEAAEKILWLSLNENIAKEMGKNAFRLAQGEFNRDILAEKYLSFLDEITV</sequence>
<dbReference type="InterPro" id="IPR028098">
    <property type="entry name" value="Glyco_trans_4-like_N"/>
</dbReference>
<accession>A0ABT8C9M9</accession>
<dbReference type="InterPro" id="IPR050194">
    <property type="entry name" value="Glycosyltransferase_grp1"/>
</dbReference>
<name>A0ABT8C9M9_9BACT</name>
<dbReference type="PANTHER" id="PTHR45947:SF3">
    <property type="entry name" value="SULFOQUINOVOSYL TRANSFERASE SQD2"/>
    <property type="match status" value="1"/>
</dbReference>
<evidence type="ECO:0000313" key="4">
    <source>
        <dbReference type="Proteomes" id="UP001236663"/>
    </source>
</evidence>
<evidence type="ECO:0000259" key="1">
    <source>
        <dbReference type="Pfam" id="PF00534"/>
    </source>
</evidence>
<feature type="domain" description="Glycosyltransferase subfamily 4-like N-terminal" evidence="2">
    <location>
        <begin position="21"/>
        <end position="199"/>
    </location>
</feature>
<dbReference type="CDD" id="cd03794">
    <property type="entry name" value="GT4_WbuB-like"/>
    <property type="match status" value="1"/>
</dbReference>
<dbReference type="Proteomes" id="UP001236663">
    <property type="component" value="Unassembled WGS sequence"/>
</dbReference>
<organism evidence="3 4">
    <name type="scientific">Cyclobacterium jeungdonense</name>
    <dbReference type="NCBI Taxonomy" id="708087"/>
    <lineage>
        <taxon>Bacteria</taxon>
        <taxon>Pseudomonadati</taxon>
        <taxon>Bacteroidota</taxon>
        <taxon>Cytophagia</taxon>
        <taxon>Cytophagales</taxon>
        <taxon>Cyclobacteriaceae</taxon>
        <taxon>Cyclobacterium</taxon>
    </lineage>
</organism>
<dbReference type="SUPFAM" id="SSF53756">
    <property type="entry name" value="UDP-Glycosyltransferase/glycogen phosphorylase"/>
    <property type="match status" value="1"/>
</dbReference>
<dbReference type="EMBL" id="JAUFQS010000035">
    <property type="protein sequence ID" value="MDN3689479.1"/>
    <property type="molecule type" value="Genomic_DNA"/>
</dbReference>
<dbReference type="Pfam" id="PF13439">
    <property type="entry name" value="Glyco_transf_4"/>
    <property type="match status" value="1"/>
</dbReference>
<dbReference type="InterPro" id="IPR001296">
    <property type="entry name" value="Glyco_trans_1"/>
</dbReference>
<dbReference type="PANTHER" id="PTHR45947">
    <property type="entry name" value="SULFOQUINOVOSYL TRANSFERASE SQD2"/>
    <property type="match status" value="1"/>
</dbReference>
<evidence type="ECO:0000313" key="3">
    <source>
        <dbReference type="EMBL" id="MDN3689479.1"/>
    </source>
</evidence>
<reference evidence="4" key="1">
    <citation type="journal article" date="2019" name="Int. J. Syst. Evol. Microbiol.">
        <title>The Global Catalogue of Microorganisms (GCM) 10K type strain sequencing project: providing services to taxonomists for standard genome sequencing and annotation.</title>
        <authorList>
            <consortium name="The Broad Institute Genomics Platform"/>
            <consortium name="The Broad Institute Genome Sequencing Center for Infectious Disease"/>
            <person name="Wu L."/>
            <person name="Ma J."/>
        </authorList>
    </citation>
    <scope>NUCLEOTIDE SEQUENCE [LARGE SCALE GENOMIC DNA]</scope>
    <source>
        <strain evidence="4">CECT 7706</strain>
    </source>
</reference>
<dbReference type="Gene3D" id="3.40.50.2000">
    <property type="entry name" value="Glycogen Phosphorylase B"/>
    <property type="match status" value="2"/>
</dbReference>
<proteinExistence type="predicted"/>
<protein>
    <submittedName>
        <fullName evidence="3">Glycosyltransferase family 4 protein</fullName>
    </submittedName>
</protein>
<keyword evidence="4" id="KW-1185">Reference proteome</keyword>
<evidence type="ECO:0000259" key="2">
    <source>
        <dbReference type="Pfam" id="PF13439"/>
    </source>
</evidence>
<gene>
    <name evidence="3" type="ORF">QWZ15_16750</name>
</gene>